<evidence type="ECO:0000256" key="12">
    <source>
        <dbReference type="SAM" id="Phobius"/>
    </source>
</evidence>
<name>A0AAE0GIQ2_9CHLO</name>
<dbReference type="InterPro" id="IPR050943">
    <property type="entry name" value="Glycosyltr_29_Sialyltrsf"/>
</dbReference>
<gene>
    <name evidence="13" type="ORF">CYMTET_13300</name>
</gene>
<keyword evidence="9 12" id="KW-0472">Membrane</keyword>
<reference evidence="13 14" key="1">
    <citation type="journal article" date="2015" name="Genome Biol. Evol.">
        <title>Comparative Genomics of a Bacterivorous Green Alga Reveals Evolutionary Causalities and Consequences of Phago-Mixotrophic Mode of Nutrition.</title>
        <authorList>
            <person name="Burns J.A."/>
            <person name="Paasch A."/>
            <person name="Narechania A."/>
            <person name="Kim E."/>
        </authorList>
    </citation>
    <scope>NUCLEOTIDE SEQUENCE [LARGE SCALE GENOMIC DNA]</scope>
    <source>
        <strain evidence="13 14">PLY_AMNH</strain>
    </source>
</reference>
<dbReference type="PANTHER" id="PTHR11987:SF36">
    <property type="entry name" value="SIA-ALPHA-2,3-GAL-BETA-1,4-GLCNAC-R:ALPHA 2,8-SIALYLTRANSFERASE"/>
    <property type="match status" value="1"/>
</dbReference>
<keyword evidence="7 12" id="KW-1133">Transmembrane helix</keyword>
<evidence type="ECO:0000313" key="14">
    <source>
        <dbReference type="Proteomes" id="UP001190700"/>
    </source>
</evidence>
<keyword evidence="5 12" id="KW-0812">Transmembrane</keyword>
<feature type="region of interest" description="Disordered" evidence="11">
    <location>
        <begin position="536"/>
        <end position="603"/>
    </location>
</feature>
<keyword evidence="8" id="KW-0333">Golgi apparatus</keyword>
<evidence type="ECO:0000256" key="2">
    <source>
        <dbReference type="ARBA" id="ARBA00006003"/>
    </source>
</evidence>
<dbReference type="GO" id="GO:0008373">
    <property type="term" value="F:sialyltransferase activity"/>
    <property type="evidence" value="ECO:0007669"/>
    <property type="project" value="InterPro"/>
</dbReference>
<evidence type="ECO:0000256" key="4">
    <source>
        <dbReference type="ARBA" id="ARBA00022679"/>
    </source>
</evidence>
<dbReference type="InterPro" id="IPR038578">
    <property type="entry name" value="GT29-like_sf"/>
</dbReference>
<dbReference type="EMBL" id="LGRX02005286">
    <property type="protein sequence ID" value="KAK3278784.1"/>
    <property type="molecule type" value="Genomic_DNA"/>
</dbReference>
<sequence length="793" mass="84525">MRSLLSQHGSRLRNKDQDLANILGSRTTLYALLAAAICAIGLLNIARRGPVIQDGTRIEEDDEKMSHPRLRPTVLCSDPQNTALLREAHTCISVEQSSGQDLKLAGLPTYIYSAQSRSTQPEVGRALLQDVPEDSSARQADTRSRAKSSEVKGVRGSRPSGEKSTLQTLAEKWRPITQENAFVHKQNARRSVYRDDEQLLAALPSDALEASEGLKYTTCAVVGNSGILRKTAYGADIDAHDAVIRLNQGPTKGGCSYMVGGRTTLRVLSFTWLHKYARGVQGLPRDDNVTFILSQFQSEDVKQLVKAAAGTPESLKLRIISQQMWGGVQLLLHGFKNQLKKQFGVKGMGAEAPSTGMLGVYLALCLCEKVTLYGFPSPNERPSSLKNAYHYFDHGYARKGLDTTHMFDVERLLLQALAMTSRLKLCTYAAADGNTTARKPKVTATDAHVALQIAAQSPSPPPPSPSPPPLLADKMKVIGNLVSSSSASLQLDLPSLGHFTAGQVALSEPLPVLKLPSGLTLGDPNISVKLVDEAPDVAPGTEGEAGVHGDSGHAGGGTAREPSRSHTSTSRRDSSSRRARPAAERSGHRAASTAHEASRSSLSDKVAAELENVTTASTATSAAASAATATNNQSSVSAEISTEIDESKLSQEPQTLDKVGNRDVHQDVAGTGTPPADGHASTAKAVRNMQQFAHDILMASNSIDDVVDQAQADHLALKTNLAEEASAVKSSGEEASRGSGSHRASSSRDGIHHGGGGRLRRISINIRIGICIGIAAVGNRFWGEARQYRSIDR</sequence>
<evidence type="ECO:0000256" key="3">
    <source>
        <dbReference type="ARBA" id="ARBA00022676"/>
    </source>
</evidence>
<dbReference type="PANTHER" id="PTHR11987">
    <property type="entry name" value="ALPHA-2,8-SIALYLTRANSFERASE"/>
    <property type="match status" value="1"/>
</dbReference>
<accession>A0AAE0GIQ2</accession>
<evidence type="ECO:0000256" key="8">
    <source>
        <dbReference type="ARBA" id="ARBA00023034"/>
    </source>
</evidence>
<feature type="region of interest" description="Disordered" evidence="11">
    <location>
        <begin position="727"/>
        <end position="756"/>
    </location>
</feature>
<feature type="transmembrane region" description="Helical" evidence="12">
    <location>
        <begin position="21"/>
        <end position="43"/>
    </location>
</feature>
<protein>
    <recommendedName>
        <fullName evidence="15">Sialyltransferase-like protein</fullName>
    </recommendedName>
</protein>
<evidence type="ECO:0000256" key="5">
    <source>
        <dbReference type="ARBA" id="ARBA00022692"/>
    </source>
</evidence>
<comment type="caution">
    <text evidence="13">The sequence shown here is derived from an EMBL/GenBank/DDBJ whole genome shotgun (WGS) entry which is preliminary data.</text>
</comment>
<evidence type="ECO:0000313" key="13">
    <source>
        <dbReference type="EMBL" id="KAK3278784.1"/>
    </source>
</evidence>
<keyword evidence="3" id="KW-0328">Glycosyltransferase</keyword>
<keyword evidence="4" id="KW-0808">Transferase</keyword>
<dbReference type="GO" id="GO:0000139">
    <property type="term" value="C:Golgi membrane"/>
    <property type="evidence" value="ECO:0007669"/>
    <property type="project" value="UniProtKB-SubCell"/>
</dbReference>
<evidence type="ECO:0000256" key="9">
    <source>
        <dbReference type="ARBA" id="ARBA00023136"/>
    </source>
</evidence>
<feature type="compositionally biased region" description="Basic and acidic residues" evidence="11">
    <location>
        <begin position="140"/>
        <end position="153"/>
    </location>
</feature>
<evidence type="ECO:0000256" key="10">
    <source>
        <dbReference type="ARBA" id="ARBA00023180"/>
    </source>
</evidence>
<keyword evidence="6" id="KW-0735">Signal-anchor</keyword>
<dbReference type="Proteomes" id="UP001190700">
    <property type="component" value="Unassembled WGS sequence"/>
</dbReference>
<evidence type="ECO:0008006" key="15">
    <source>
        <dbReference type="Google" id="ProtNLM"/>
    </source>
</evidence>
<evidence type="ECO:0000256" key="7">
    <source>
        <dbReference type="ARBA" id="ARBA00022989"/>
    </source>
</evidence>
<dbReference type="Gene3D" id="3.90.1480.20">
    <property type="entry name" value="Glycosyl transferase family 29"/>
    <property type="match status" value="1"/>
</dbReference>
<dbReference type="Pfam" id="PF00777">
    <property type="entry name" value="Glyco_transf_29"/>
    <property type="match status" value="1"/>
</dbReference>
<feature type="region of interest" description="Disordered" evidence="11">
    <location>
        <begin position="130"/>
        <end position="166"/>
    </location>
</feature>
<organism evidence="13 14">
    <name type="scientific">Cymbomonas tetramitiformis</name>
    <dbReference type="NCBI Taxonomy" id="36881"/>
    <lineage>
        <taxon>Eukaryota</taxon>
        <taxon>Viridiplantae</taxon>
        <taxon>Chlorophyta</taxon>
        <taxon>Pyramimonadophyceae</taxon>
        <taxon>Pyramimonadales</taxon>
        <taxon>Pyramimonadaceae</taxon>
        <taxon>Cymbomonas</taxon>
    </lineage>
</organism>
<proteinExistence type="inferred from homology"/>
<evidence type="ECO:0000256" key="1">
    <source>
        <dbReference type="ARBA" id="ARBA00004323"/>
    </source>
</evidence>
<evidence type="ECO:0000256" key="11">
    <source>
        <dbReference type="SAM" id="MobiDB-lite"/>
    </source>
</evidence>
<feature type="compositionally biased region" description="Low complexity" evidence="11">
    <location>
        <begin position="621"/>
        <end position="638"/>
    </location>
</feature>
<feature type="compositionally biased region" description="Basic and acidic residues" evidence="11">
    <location>
        <begin position="570"/>
        <end position="587"/>
    </location>
</feature>
<comment type="subcellular location">
    <subcellularLocation>
        <location evidence="1">Golgi apparatus membrane</location>
        <topology evidence="1">Single-pass type II membrane protein</topology>
    </subcellularLocation>
</comment>
<dbReference type="CDD" id="cd19952">
    <property type="entry name" value="GT29"/>
    <property type="match status" value="1"/>
</dbReference>
<comment type="similarity">
    <text evidence="2">Belongs to the glycosyltransferase 29 family.</text>
</comment>
<evidence type="ECO:0000256" key="6">
    <source>
        <dbReference type="ARBA" id="ARBA00022968"/>
    </source>
</evidence>
<feature type="region of interest" description="Disordered" evidence="11">
    <location>
        <begin position="621"/>
        <end position="682"/>
    </location>
</feature>
<feature type="compositionally biased region" description="Low complexity" evidence="11">
    <location>
        <begin position="737"/>
        <end position="748"/>
    </location>
</feature>
<dbReference type="AlphaFoldDB" id="A0AAE0GIQ2"/>
<dbReference type="InterPro" id="IPR001675">
    <property type="entry name" value="Glyco_trans_29"/>
</dbReference>
<keyword evidence="14" id="KW-1185">Reference proteome</keyword>
<keyword evidence="10" id="KW-0325">Glycoprotein</keyword>